<organism evidence="2 3">
    <name type="scientific">Nostoc paludosum FACHB-159</name>
    <dbReference type="NCBI Taxonomy" id="2692908"/>
    <lineage>
        <taxon>Bacteria</taxon>
        <taxon>Bacillati</taxon>
        <taxon>Cyanobacteriota</taxon>
        <taxon>Cyanophyceae</taxon>
        <taxon>Nostocales</taxon>
        <taxon>Nostocaceae</taxon>
        <taxon>Nostoc</taxon>
    </lineage>
</organism>
<proteinExistence type="predicted"/>
<name>A0ABR8KHT6_9NOSO</name>
<sequence>MSSTFAIATVTAVLKNVIENGLTTDPITANIGDVLVTAISPDRMAVEADERCQINLFLYQVMQNRNADWTSGELKQRITQSQREQHYTNPPLALDLQYLITVYGAKDFQTELLLGYVMQLFYDIPILTQDIIQTALHNTLTINTSGVLSPMLTATSVPVVAEQIAQIKIKPEFSNMEETSKLWSILQTQYRPSISYQASMVLIKSRNTI</sequence>
<evidence type="ECO:0000259" key="1">
    <source>
        <dbReference type="Pfam" id="PF14065"/>
    </source>
</evidence>
<keyword evidence="3" id="KW-1185">Reference proteome</keyword>
<evidence type="ECO:0000313" key="3">
    <source>
        <dbReference type="Proteomes" id="UP000637383"/>
    </source>
</evidence>
<feature type="domain" description="Pvc16 N-terminal" evidence="1">
    <location>
        <begin position="9"/>
        <end position="207"/>
    </location>
</feature>
<accession>A0ABR8KHT6</accession>
<dbReference type="Proteomes" id="UP000637383">
    <property type="component" value="Unassembled WGS sequence"/>
</dbReference>
<evidence type="ECO:0000313" key="2">
    <source>
        <dbReference type="EMBL" id="MBD2737753.1"/>
    </source>
</evidence>
<reference evidence="2 3" key="1">
    <citation type="journal article" date="2020" name="ISME J.">
        <title>Comparative genomics reveals insights into cyanobacterial evolution and habitat adaptation.</title>
        <authorList>
            <person name="Chen M.Y."/>
            <person name="Teng W.K."/>
            <person name="Zhao L."/>
            <person name="Hu C.X."/>
            <person name="Zhou Y.K."/>
            <person name="Han B.P."/>
            <person name="Song L.R."/>
            <person name="Shu W.S."/>
        </authorList>
    </citation>
    <scope>NUCLEOTIDE SEQUENCE [LARGE SCALE GENOMIC DNA]</scope>
    <source>
        <strain evidence="2 3">FACHB-159</strain>
    </source>
</reference>
<dbReference type="RefSeq" id="WP_190958326.1">
    <property type="nucleotide sequence ID" value="NZ_JACJTU010000037.1"/>
</dbReference>
<comment type="caution">
    <text evidence="2">The sequence shown here is derived from an EMBL/GenBank/DDBJ whole genome shotgun (WGS) entry which is preliminary data.</text>
</comment>
<dbReference type="Pfam" id="PF14065">
    <property type="entry name" value="Pvc16_N"/>
    <property type="match status" value="1"/>
</dbReference>
<gene>
    <name evidence="2" type="ORF">H6H03_28350</name>
</gene>
<protein>
    <submittedName>
        <fullName evidence="2">DUF4255 domain-containing protein</fullName>
    </submittedName>
</protein>
<dbReference type="InterPro" id="IPR025351">
    <property type="entry name" value="Pvc16_N"/>
</dbReference>
<dbReference type="EMBL" id="JACJTU010000037">
    <property type="protein sequence ID" value="MBD2737753.1"/>
    <property type="molecule type" value="Genomic_DNA"/>
</dbReference>